<accession>A0A3P7P5X9</accession>
<keyword evidence="11 26" id="KW-0067">ATP-binding</keyword>
<feature type="binding site" evidence="24">
    <location>
        <begin position="217"/>
        <end position="224"/>
    </location>
    <ligand>
        <name>ATP</name>
        <dbReference type="ChEBI" id="CHEBI:30616"/>
    </ligand>
</feature>
<evidence type="ECO:0000313" key="28">
    <source>
        <dbReference type="EMBL" id="VDN48950.1"/>
    </source>
</evidence>
<evidence type="ECO:0000256" key="21">
    <source>
        <dbReference type="ARBA" id="ARBA00077154"/>
    </source>
</evidence>
<dbReference type="OrthoDB" id="9813261at2"/>
<dbReference type="PROSITE" id="PS00844">
    <property type="entry name" value="DALA_DALA_LIGASE_2"/>
    <property type="match status" value="1"/>
</dbReference>
<dbReference type="PANTHER" id="PTHR23132">
    <property type="entry name" value="D-ALANINE--D-ALANINE LIGASE"/>
    <property type="match status" value="1"/>
</dbReference>
<evidence type="ECO:0000256" key="7">
    <source>
        <dbReference type="ARBA" id="ARBA00022490"/>
    </source>
</evidence>
<keyword evidence="9 25" id="KW-0479">Metal-binding</keyword>
<dbReference type="InterPro" id="IPR011095">
    <property type="entry name" value="Dala_Dala_lig_C"/>
</dbReference>
<evidence type="ECO:0000256" key="5">
    <source>
        <dbReference type="ARBA" id="ARBA00010871"/>
    </source>
</evidence>
<evidence type="ECO:0000256" key="1">
    <source>
        <dbReference type="ARBA" id="ARBA00001936"/>
    </source>
</evidence>
<dbReference type="RefSeq" id="WP_125138010.1">
    <property type="nucleotide sequence ID" value="NZ_LR130778.1"/>
</dbReference>
<dbReference type="InterPro" id="IPR011127">
    <property type="entry name" value="Dala_Dala_lig_N"/>
</dbReference>
<evidence type="ECO:0000256" key="11">
    <source>
        <dbReference type="ARBA" id="ARBA00022840"/>
    </source>
</evidence>
<keyword evidence="10 24" id="KW-0547">Nucleotide-binding</keyword>
<dbReference type="EMBL" id="LR130778">
    <property type="protein sequence ID" value="VDN48950.1"/>
    <property type="molecule type" value="Genomic_DNA"/>
</dbReference>
<comment type="function">
    <text evidence="2 22">Cell wall formation.</text>
</comment>
<name>A0A3P7P5X9_9FIRM</name>
<feature type="binding site" evidence="24">
    <location>
        <begin position="187"/>
        <end position="188"/>
    </location>
    <ligand>
        <name>ATP</name>
        <dbReference type="ChEBI" id="CHEBI:30616"/>
    </ligand>
</feature>
<dbReference type="Pfam" id="PF07478">
    <property type="entry name" value="Dala_Dala_lig_C"/>
    <property type="match status" value="1"/>
</dbReference>
<dbReference type="GO" id="GO:0009252">
    <property type="term" value="P:peptidoglycan biosynthetic process"/>
    <property type="evidence" value="ECO:0007669"/>
    <property type="project" value="UniProtKB-UniRule"/>
</dbReference>
<keyword evidence="15 25" id="KW-0464">Manganese</keyword>
<dbReference type="GO" id="GO:0071555">
    <property type="term" value="P:cell wall organization"/>
    <property type="evidence" value="ECO:0007669"/>
    <property type="project" value="UniProtKB-KW"/>
</dbReference>
<feature type="binding site" evidence="25">
    <location>
        <position position="311"/>
    </location>
    <ligand>
        <name>Mg(2+)</name>
        <dbReference type="ChEBI" id="CHEBI:18420"/>
        <label>1</label>
    </ligand>
</feature>
<dbReference type="PANTHER" id="PTHR23132:SF25">
    <property type="entry name" value="D-ALANINE--D-ALANINE LIGASE A"/>
    <property type="match status" value="1"/>
</dbReference>
<dbReference type="Proteomes" id="UP000279029">
    <property type="component" value="Chromosome"/>
</dbReference>
<feature type="binding site" evidence="24">
    <location>
        <begin position="310"/>
        <end position="311"/>
    </location>
    <ligand>
        <name>ATP</name>
        <dbReference type="ChEBI" id="CHEBI:30616"/>
    </ligand>
</feature>
<dbReference type="InterPro" id="IPR016185">
    <property type="entry name" value="PreATP-grasp_dom_sf"/>
</dbReference>
<feature type="active site" evidence="23">
    <location>
        <position position="15"/>
    </location>
</feature>
<evidence type="ECO:0000313" key="29">
    <source>
        <dbReference type="Proteomes" id="UP000279029"/>
    </source>
</evidence>
<feature type="binding site" evidence="25">
    <location>
        <position position="313"/>
    </location>
    <ligand>
        <name>Mg(2+)</name>
        <dbReference type="ChEBI" id="CHEBI:18420"/>
        <label>2</label>
    </ligand>
</feature>
<dbReference type="PROSITE" id="PS50975">
    <property type="entry name" value="ATP_GRASP"/>
    <property type="match status" value="1"/>
</dbReference>
<feature type="binding site" evidence="24">
    <location>
        <position position="136"/>
    </location>
    <ligand>
        <name>ATP</name>
        <dbReference type="ChEBI" id="CHEBI:30616"/>
    </ligand>
</feature>
<evidence type="ECO:0000256" key="26">
    <source>
        <dbReference type="PROSITE-ProRule" id="PRU00409"/>
    </source>
</evidence>
<feature type="binding site" evidence="25">
    <location>
        <position position="297"/>
    </location>
    <ligand>
        <name>Mg(2+)</name>
        <dbReference type="ChEBI" id="CHEBI:18420"/>
        <label>1</label>
    </ligand>
</feature>
<evidence type="ECO:0000256" key="12">
    <source>
        <dbReference type="ARBA" id="ARBA00022842"/>
    </source>
</evidence>
<dbReference type="PROSITE" id="PS00843">
    <property type="entry name" value="DALA_DALA_LIGASE_1"/>
    <property type="match status" value="1"/>
</dbReference>
<dbReference type="Gene3D" id="3.30.470.20">
    <property type="entry name" value="ATP-grasp fold, B domain"/>
    <property type="match status" value="1"/>
</dbReference>
<dbReference type="HAMAP" id="MF_00047">
    <property type="entry name" value="Dala_Dala_lig"/>
    <property type="match status" value="1"/>
</dbReference>
<evidence type="ECO:0000256" key="18">
    <source>
        <dbReference type="ARBA" id="ARBA00060592"/>
    </source>
</evidence>
<dbReference type="Gene3D" id="3.40.50.20">
    <property type="match status" value="1"/>
</dbReference>
<evidence type="ECO:0000259" key="27">
    <source>
        <dbReference type="PROSITE" id="PS50975"/>
    </source>
</evidence>
<evidence type="ECO:0000256" key="6">
    <source>
        <dbReference type="ARBA" id="ARBA00012216"/>
    </source>
</evidence>
<dbReference type="InterPro" id="IPR011761">
    <property type="entry name" value="ATP-grasp"/>
</dbReference>
<comment type="catalytic activity">
    <reaction evidence="17 22">
        <text>2 D-alanine + ATP = D-alanyl-D-alanine + ADP + phosphate + H(+)</text>
        <dbReference type="Rhea" id="RHEA:11224"/>
        <dbReference type="ChEBI" id="CHEBI:15378"/>
        <dbReference type="ChEBI" id="CHEBI:30616"/>
        <dbReference type="ChEBI" id="CHEBI:43474"/>
        <dbReference type="ChEBI" id="CHEBI:57416"/>
        <dbReference type="ChEBI" id="CHEBI:57822"/>
        <dbReference type="ChEBI" id="CHEBI:456216"/>
        <dbReference type="EC" id="6.3.2.4"/>
    </reaction>
</comment>
<feature type="active site" evidence="23">
    <location>
        <position position="322"/>
    </location>
</feature>
<keyword evidence="12 25" id="KW-0460">Magnesium</keyword>
<keyword evidence="14 22" id="KW-0573">Peptidoglycan synthesis</keyword>
<feature type="active site" evidence="23">
    <location>
        <position position="187"/>
    </location>
</feature>
<evidence type="ECO:0000256" key="23">
    <source>
        <dbReference type="PIRSR" id="PIRSR039102-1"/>
    </source>
</evidence>
<feature type="domain" description="ATP-grasp" evidence="27">
    <location>
        <begin position="140"/>
        <end position="344"/>
    </location>
</feature>
<dbReference type="InterPro" id="IPR000291">
    <property type="entry name" value="D-Ala_lig_Van_CS"/>
</dbReference>
<comment type="cofactor">
    <cofactor evidence="1">
        <name>Mn(2+)</name>
        <dbReference type="ChEBI" id="CHEBI:29035"/>
    </cofactor>
</comment>
<dbReference type="UniPathway" id="UPA00219"/>
<gene>
    <name evidence="22 28" type="primary">ddl</name>
    <name evidence="28" type="ORF">PATL70BA_3035</name>
</gene>
<dbReference type="NCBIfam" id="TIGR01205">
    <property type="entry name" value="D_ala_D_alaTIGR"/>
    <property type="match status" value="1"/>
</dbReference>
<evidence type="ECO:0000256" key="13">
    <source>
        <dbReference type="ARBA" id="ARBA00022960"/>
    </source>
</evidence>
<evidence type="ECO:0000256" key="15">
    <source>
        <dbReference type="ARBA" id="ARBA00023211"/>
    </source>
</evidence>
<dbReference type="FunFam" id="3.30.1490.20:FF:000007">
    <property type="entry name" value="D-alanine--D-alanine ligase"/>
    <property type="match status" value="1"/>
</dbReference>
<evidence type="ECO:0000256" key="20">
    <source>
        <dbReference type="ARBA" id="ARBA00076288"/>
    </source>
</evidence>
<dbReference type="GO" id="GO:0005829">
    <property type="term" value="C:cytosol"/>
    <property type="evidence" value="ECO:0007669"/>
    <property type="project" value="TreeGrafter"/>
</dbReference>
<comment type="similarity">
    <text evidence="5 22">Belongs to the D-alanine--D-alanine ligase family.</text>
</comment>
<evidence type="ECO:0000256" key="22">
    <source>
        <dbReference type="HAMAP-Rule" id="MF_00047"/>
    </source>
</evidence>
<keyword evidence="8 22" id="KW-0436">Ligase</keyword>
<keyword evidence="13 22" id="KW-0133">Cell shape</keyword>
<protein>
    <recommendedName>
        <fullName evidence="19 22">D-alanine--D-alanine ligase</fullName>
        <ecNumber evidence="6 22">6.3.2.4</ecNumber>
    </recommendedName>
    <alternativeName>
        <fullName evidence="21 22">D-Ala-D-Ala ligase</fullName>
    </alternativeName>
    <alternativeName>
        <fullName evidence="20 22">D-alanylalanine synthetase</fullName>
    </alternativeName>
</protein>
<evidence type="ECO:0000256" key="17">
    <source>
        <dbReference type="ARBA" id="ARBA00047614"/>
    </source>
</evidence>
<organism evidence="28 29">
    <name type="scientific">Petrocella atlantisensis</name>
    <dbReference type="NCBI Taxonomy" id="2173034"/>
    <lineage>
        <taxon>Bacteria</taxon>
        <taxon>Bacillati</taxon>
        <taxon>Bacillota</taxon>
        <taxon>Clostridia</taxon>
        <taxon>Lachnospirales</taxon>
        <taxon>Vallitaleaceae</taxon>
        <taxon>Petrocella</taxon>
    </lineage>
</organism>
<comment type="pathway">
    <text evidence="4 22">Cell wall biogenesis; peptidoglycan biosynthesis.</text>
</comment>
<feature type="binding site" evidence="25">
    <location>
        <position position="311"/>
    </location>
    <ligand>
        <name>Mg(2+)</name>
        <dbReference type="ChEBI" id="CHEBI:18420"/>
        <label>2</label>
    </ligand>
</feature>
<evidence type="ECO:0000256" key="9">
    <source>
        <dbReference type="ARBA" id="ARBA00022723"/>
    </source>
</evidence>
<dbReference type="Gene3D" id="3.30.1490.20">
    <property type="entry name" value="ATP-grasp fold, A domain"/>
    <property type="match status" value="1"/>
</dbReference>
<proteinExistence type="inferred from homology"/>
<dbReference type="SUPFAM" id="SSF52440">
    <property type="entry name" value="PreATP-grasp domain"/>
    <property type="match status" value="1"/>
</dbReference>
<dbReference type="Pfam" id="PF01820">
    <property type="entry name" value="Dala_Dala_lig_N"/>
    <property type="match status" value="1"/>
</dbReference>
<dbReference type="GO" id="GO:0046872">
    <property type="term" value="F:metal ion binding"/>
    <property type="evidence" value="ECO:0007669"/>
    <property type="project" value="UniProtKB-KW"/>
</dbReference>
<evidence type="ECO:0000256" key="24">
    <source>
        <dbReference type="PIRSR" id="PIRSR039102-2"/>
    </source>
</evidence>
<reference evidence="28 29" key="1">
    <citation type="submission" date="2018-09" db="EMBL/GenBank/DDBJ databases">
        <authorList>
            <person name="Postec A."/>
        </authorList>
    </citation>
    <scope>NUCLEOTIDE SEQUENCE [LARGE SCALE GENOMIC DNA]</scope>
    <source>
        <strain evidence="28">70B-A</strain>
    </source>
</reference>
<evidence type="ECO:0000256" key="19">
    <source>
        <dbReference type="ARBA" id="ARBA00068427"/>
    </source>
</evidence>
<evidence type="ECO:0000256" key="2">
    <source>
        <dbReference type="ARBA" id="ARBA00003921"/>
    </source>
</evidence>
<dbReference type="NCBIfam" id="NF002528">
    <property type="entry name" value="PRK01966.1-4"/>
    <property type="match status" value="1"/>
</dbReference>
<dbReference type="GO" id="GO:0005524">
    <property type="term" value="F:ATP binding"/>
    <property type="evidence" value="ECO:0007669"/>
    <property type="project" value="UniProtKB-UniRule"/>
</dbReference>
<evidence type="ECO:0000256" key="14">
    <source>
        <dbReference type="ARBA" id="ARBA00022984"/>
    </source>
</evidence>
<feature type="binding site" evidence="24">
    <location>
        <begin position="179"/>
        <end position="181"/>
    </location>
    <ligand>
        <name>ATP</name>
        <dbReference type="ChEBI" id="CHEBI:30616"/>
    </ligand>
</feature>
<evidence type="ECO:0000256" key="8">
    <source>
        <dbReference type="ARBA" id="ARBA00022598"/>
    </source>
</evidence>
<dbReference type="GO" id="GO:0008716">
    <property type="term" value="F:D-alanine-D-alanine ligase activity"/>
    <property type="evidence" value="ECO:0007669"/>
    <property type="project" value="UniProtKB-UniRule"/>
</dbReference>
<evidence type="ECO:0000256" key="3">
    <source>
        <dbReference type="ARBA" id="ARBA00004496"/>
    </source>
</evidence>
<evidence type="ECO:0000256" key="10">
    <source>
        <dbReference type="ARBA" id="ARBA00022741"/>
    </source>
</evidence>
<dbReference type="SUPFAM" id="SSF56059">
    <property type="entry name" value="Glutathione synthetase ATP-binding domain-like"/>
    <property type="match status" value="1"/>
</dbReference>
<evidence type="ECO:0000256" key="16">
    <source>
        <dbReference type="ARBA" id="ARBA00023316"/>
    </source>
</evidence>
<keyword evidence="29" id="KW-1185">Reference proteome</keyword>
<dbReference type="EC" id="6.3.2.4" evidence="6 22"/>
<keyword evidence="16 22" id="KW-0961">Cell wall biogenesis/degradation</keyword>
<comment type="subcellular location">
    <subcellularLocation>
        <location evidence="3 22">Cytoplasm</location>
    </subcellularLocation>
</comment>
<dbReference type="InterPro" id="IPR005905">
    <property type="entry name" value="D_ala_D_ala"/>
</dbReference>
<dbReference type="PIRSF" id="PIRSF039102">
    <property type="entry name" value="Ddl/VanB"/>
    <property type="match status" value="1"/>
</dbReference>
<evidence type="ECO:0000256" key="25">
    <source>
        <dbReference type="PIRSR" id="PIRSR039102-3"/>
    </source>
</evidence>
<dbReference type="GO" id="GO:0008360">
    <property type="term" value="P:regulation of cell shape"/>
    <property type="evidence" value="ECO:0007669"/>
    <property type="project" value="UniProtKB-KW"/>
</dbReference>
<comment type="cofactor">
    <cofactor evidence="25">
        <name>Mg(2+)</name>
        <dbReference type="ChEBI" id="CHEBI:18420"/>
    </cofactor>
    <cofactor evidence="25">
        <name>Mn(2+)</name>
        <dbReference type="ChEBI" id="CHEBI:29035"/>
    </cofactor>
    <text evidence="25">Binds 2 magnesium or manganese ions per subunit.</text>
</comment>
<dbReference type="KEGG" id="cbar:PATL70BA_3035"/>
<keyword evidence="7 22" id="KW-0963">Cytoplasm</keyword>
<evidence type="ECO:0000256" key="4">
    <source>
        <dbReference type="ARBA" id="ARBA00004752"/>
    </source>
</evidence>
<sequence>MKQNVVVIFGGQSTEHDISKKSVLTFLQYMDENCYEVKVVGITKEGKWLLVEGGKEDILSGKWEKSKVPAMLLPDATLKSLLIHREKGLEYFKVDVVIPVLHGLYGEDGSIQGLLKLAKIPFVGCGVLASAVSMDKFYTKLVVEPLAIRQARYIGVYKESYNREVIEEEVANELGYPVFVKPSNAGSSIGVSKAVDGATLHEALLNAFIHDRKVLIEEHIQGREVECAVIGNLEVKASDVGEILSADDFYDFDSKYNNPESKTILSADMPEATRQRIREAAIAIFGAVDGRGLSRVDFFIEDLTGEVVFNEINTFPGFTDISMYPMLIEAEGITRSELIDHLIQLAIDDCI</sequence>
<dbReference type="InterPro" id="IPR013815">
    <property type="entry name" value="ATP_grasp_subdomain_1"/>
</dbReference>
<comment type="pathway">
    <text evidence="18">Glycan biosynthesis.</text>
</comment>
<dbReference type="AlphaFoldDB" id="A0A3P7P5X9"/>